<name>A0A4C1UN67_EUMVA</name>
<dbReference type="Proteomes" id="UP000299102">
    <property type="component" value="Unassembled WGS sequence"/>
</dbReference>
<dbReference type="AlphaFoldDB" id="A0A4C1UN67"/>
<proteinExistence type="predicted"/>
<keyword evidence="3" id="KW-1185">Reference proteome</keyword>
<gene>
    <name evidence="2" type="ORF">EVAR_17134_1</name>
</gene>
<evidence type="ECO:0000256" key="1">
    <source>
        <dbReference type="SAM" id="MobiDB-lite"/>
    </source>
</evidence>
<feature type="region of interest" description="Disordered" evidence="1">
    <location>
        <begin position="100"/>
        <end position="125"/>
    </location>
</feature>
<organism evidence="2 3">
    <name type="scientific">Eumeta variegata</name>
    <name type="common">Bagworm moth</name>
    <name type="synonym">Eumeta japonica</name>
    <dbReference type="NCBI Taxonomy" id="151549"/>
    <lineage>
        <taxon>Eukaryota</taxon>
        <taxon>Metazoa</taxon>
        <taxon>Ecdysozoa</taxon>
        <taxon>Arthropoda</taxon>
        <taxon>Hexapoda</taxon>
        <taxon>Insecta</taxon>
        <taxon>Pterygota</taxon>
        <taxon>Neoptera</taxon>
        <taxon>Endopterygota</taxon>
        <taxon>Lepidoptera</taxon>
        <taxon>Glossata</taxon>
        <taxon>Ditrysia</taxon>
        <taxon>Tineoidea</taxon>
        <taxon>Psychidae</taxon>
        <taxon>Oiketicinae</taxon>
        <taxon>Eumeta</taxon>
    </lineage>
</organism>
<evidence type="ECO:0000313" key="2">
    <source>
        <dbReference type="EMBL" id="GBP27432.1"/>
    </source>
</evidence>
<dbReference type="EMBL" id="BGZK01000193">
    <property type="protein sequence ID" value="GBP27432.1"/>
    <property type="molecule type" value="Genomic_DNA"/>
</dbReference>
<protein>
    <submittedName>
        <fullName evidence="2">Uncharacterized protein</fullName>
    </submittedName>
</protein>
<feature type="region of interest" description="Disordered" evidence="1">
    <location>
        <begin position="30"/>
        <end position="53"/>
    </location>
</feature>
<sequence>MGTKSRAGTEIENRVIPDVGMMTGLDENTVDGIWQDETSRRSSGPTSAREPVTRRRFLITSNLRGFKTARDAAIIKATANDIFRCVQEMDVQLRHKCTRAPPAAAGGKADTRPPLALNSPENARY</sequence>
<accession>A0A4C1UN67</accession>
<reference evidence="2 3" key="1">
    <citation type="journal article" date="2019" name="Commun. Biol.">
        <title>The bagworm genome reveals a unique fibroin gene that provides high tensile strength.</title>
        <authorList>
            <person name="Kono N."/>
            <person name="Nakamura H."/>
            <person name="Ohtoshi R."/>
            <person name="Tomita M."/>
            <person name="Numata K."/>
            <person name="Arakawa K."/>
        </authorList>
    </citation>
    <scope>NUCLEOTIDE SEQUENCE [LARGE SCALE GENOMIC DNA]</scope>
</reference>
<evidence type="ECO:0000313" key="3">
    <source>
        <dbReference type="Proteomes" id="UP000299102"/>
    </source>
</evidence>
<comment type="caution">
    <text evidence="2">The sequence shown here is derived from an EMBL/GenBank/DDBJ whole genome shotgun (WGS) entry which is preliminary data.</text>
</comment>